<evidence type="ECO:0000313" key="2">
    <source>
        <dbReference type="Proteomes" id="UP000219338"/>
    </source>
</evidence>
<dbReference type="AlphaFoldDB" id="A0A284R999"/>
<protein>
    <submittedName>
        <fullName evidence="1">Uncharacterized protein</fullName>
    </submittedName>
</protein>
<dbReference type="Proteomes" id="UP000219338">
    <property type="component" value="Unassembled WGS sequence"/>
</dbReference>
<accession>A0A284R999</accession>
<keyword evidence="2" id="KW-1185">Reference proteome</keyword>
<dbReference type="EMBL" id="FUEG01000006">
    <property type="protein sequence ID" value="SJL05295.1"/>
    <property type="molecule type" value="Genomic_DNA"/>
</dbReference>
<proteinExistence type="predicted"/>
<sequence>MSACDVSIDIDATLLTQLEHIQKLLNLHRRVLIDLDRQWLPGDVDDVAAAVQQSCLLVVESFISESSKALTAR</sequence>
<gene>
    <name evidence="1" type="ORF">ARMOST_08661</name>
</gene>
<evidence type="ECO:0000313" key="1">
    <source>
        <dbReference type="EMBL" id="SJL05295.1"/>
    </source>
</evidence>
<reference evidence="2" key="1">
    <citation type="journal article" date="2017" name="Nat. Ecol. Evol.">
        <title>Genome expansion and lineage-specific genetic innovations in the forest pathogenic fungi Armillaria.</title>
        <authorList>
            <person name="Sipos G."/>
            <person name="Prasanna A.N."/>
            <person name="Walter M.C."/>
            <person name="O'Connor E."/>
            <person name="Balint B."/>
            <person name="Krizsan K."/>
            <person name="Kiss B."/>
            <person name="Hess J."/>
            <person name="Varga T."/>
            <person name="Slot J."/>
            <person name="Riley R."/>
            <person name="Boka B."/>
            <person name="Rigling D."/>
            <person name="Barry K."/>
            <person name="Lee J."/>
            <person name="Mihaltcheva S."/>
            <person name="LaButti K."/>
            <person name="Lipzen A."/>
            <person name="Waldron R."/>
            <person name="Moloney N.M."/>
            <person name="Sperisen C."/>
            <person name="Kredics L."/>
            <person name="Vagvoelgyi C."/>
            <person name="Patrignani A."/>
            <person name="Fitzpatrick D."/>
            <person name="Nagy I."/>
            <person name="Doyle S."/>
            <person name="Anderson J.B."/>
            <person name="Grigoriev I.V."/>
            <person name="Gueldener U."/>
            <person name="Muensterkoetter M."/>
            <person name="Nagy L.G."/>
        </authorList>
    </citation>
    <scope>NUCLEOTIDE SEQUENCE [LARGE SCALE GENOMIC DNA]</scope>
    <source>
        <strain evidence="2">C18/9</strain>
    </source>
</reference>
<organism evidence="1 2">
    <name type="scientific">Armillaria ostoyae</name>
    <name type="common">Armillaria root rot fungus</name>
    <dbReference type="NCBI Taxonomy" id="47428"/>
    <lineage>
        <taxon>Eukaryota</taxon>
        <taxon>Fungi</taxon>
        <taxon>Dikarya</taxon>
        <taxon>Basidiomycota</taxon>
        <taxon>Agaricomycotina</taxon>
        <taxon>Agaricomycetes</taxon>
        <taxon>Agaricomycetidae</taxon>
        <taxon>Agaricales</taxon>
        <taxon>Marasmiineae</taxon>
        <taxon>Physalacriaceae</taxon>
        <taxon>Armillaria</taxon>
    </lineage>
</organism>
<name>A0A284R999_ARMOS</name>